<dbReference type="Pfam" id="PF02441">
    <property type="entry name" value="Flavoprotein"/>
    <property type="match status" value="1"/>
</dbReference>
<accession>A0ABR4PFQ9</accession>
<dbReference type="PANTHER" id="PTHR43374:SF1">
    <property type="entry name" value="FLAVIN PRENYLTRANSFERASE PAD1, MITOCHONDRIAL"/>
    <property type="match status" value="1"/>
</dbReference>
<keyword evidence="5" id="KW-0496">Mitochondrion</keyword>
<protein>
    <recommendedName>
        <fullName evidence="5">Flavin prenyltransferase PAD1, mitochondrial</fullName>
        <ecNumber evidence="5">2.5.1.129</ecNumber>
    </recommendedName>
</protein>
<keyword evidence="2 5" id="KW-0285">Flavoprotein</keyword>
<evidence type="ECO:0000256" key="1">
    <source>
        <dbReference type="ARBA" id="ARBA00022602"/>
    </source>
</evidence>
<feature type="binding site" evidence="5">
    <location>
        <position position="166"/>
    </location>
    <ligand>
        <name>dimethylallyl phosphate</name>
        <dbReference type="ChEBI" id="CHEBI:88052"/>
    </ligand>
</feature>
<evidence type="ECO:0000259" key="6">
    <source>
        <dbReference type="Pfam" id="PF02441"/>
    </source>
</evidence>
<comment type="caution">
    <text evidence="7">The sequence shown here is derived from an EMBL/GenBank/DDBJ whole genome shotgun (WGS) entry which is preliminary data.</text>
</comment>
<keyword evidence="1 5" id="KW-0637">Prenyltransferase</keyword>
<keyword evidence="8" id="KW-1185">Reference proteome</keyword>
<feature type="binding site" evidence="5">
    <location>
        <begin position="24"/>
        <end position="26"/>
    </location>
    <ligand>
        <name>FMN</name>
        <dbReference type="ChEBI" id="CHEBI:58210"/>
    </ligand>
</feature>
<dbReference type="Proteomes" id="UP001629113">
    <property type="component" value="Unassembled WGS sequence"/>
</dbReference>
<dbReference type="EC" id="2.5.1.129" evidence="5"/>
<evidence type="ECO:0000256" key="3">
    <source>
        <dbReference type="ARBA" id="ARBA00022643"/>
    </source>
</evidence>
<dbReference type="SUPFAM" id="SSF52507">
    <property type="entry name" value="Homo-oligomeric flavin-containing Cys decarboxylases, HFCD"/>
    <property type="match status" value="1"/>
</dbReference>
<comment type="catalytic activity">
    <reaction evidence="5">
        <text>dimethylallyl phosphate + FMNH2 = prenylated FMNH2 + phosphate</text>
        <dbReference type="Rhea" id="RHEA:37743"/>
        <dbReference type="ChEBI" id="CHEBI:43474"/>
        <dbReference type="ChEBI" id="CHEBI:57618"/>
        <dbReference type="ChEBI" id="CHEBI:87467"/>
        <dbReference type="ChEBI" id="CHEBI:88052"/>
        <dbReference type="EC" id="2.5.1.129"/>
    </reaction>
</comment>
<evidence type="ECO:0000313" key="7">
    <source>
        <dbReference type="EMBL" id="KAL3421942.1"/>
    </source>
</evidence>
<dbReference type="NCBIfam" id="NF004685">
    <property type="entry name" value="PRK06029.1"/>
    <property type="match status" value="1"/>
</dbReference>
<evidence type="ECO:0000256" key="2">
    <source>
        <dbReference type="ARBA" id="ARBA00022630"/>
    </source>
</evidence>
<organism evidence="7 8">
    <name type="scientific">Phlyctema vagabunda</name>
    <dbReference type="NCBI Taxonomy" id="108571"/>
    <lineage>
        <taxon>Eukaryota</taxon>
        <taxon>Fungi</taxon>
        <taxon>Dikarya</taxon>
        <taxon>Ascomycota</taxon>
        <taxon>Pezizomycotina</taxon>
        <taxon>Leotiomycetes</taxon>
        <taxon>Helotiales</taxon>
        <taxon>Dermateaceae</taxon>
        <taxon>Phlyctema</taxon>
    </lineage>
</organism>
<sequence length="204" mass="22431">MPDPTSSNGSESCPRKRIVVGMTGATGALLGIKLLVALRRLNVETHLVLSKWAEATIRYETEYTPANVRALADHVHSNYDQAAPISSGSFHADGMIIIPCSMKTLAAIHAGYCDDLVSRAADVMLKERRRLVLAVRETPLSEIHLRNMLEVTRAGAIICPAMPAFYTKPGSIEDLVDQMVGRMLDLFGLETGDFQRWNGYSKDE</sequence>
<comment type="similarity">
    <text evidence="5">Belongs to the UbiX/PAD1 family.</text>
</comment>
<dbReference type="InterPro" id="IPR036551">
    <property type="entry name" value="Flavin_trans-like"/>
</dbReference>
<comment type="subcellular location">
    <subcellularLocation>
        <location evidence="5">Mitochondrion</location>
    </subcellularLocation>
</comment>
<dbReference type="NCBIfam" id="TIGR00421">
    <property type="entry name" value="ubiX_pad"/>
    <property type="match status" value="1"/>
</dbReference>
<comment type="function">
    <text evidence="5">Flavin prenyltransferase that catalyzes the synthesis of the prenylated FMN cofactor (prenyl-FMN) for the ferulic acid decarboxylase FDC1. The prenyltransferase is metal-independent and links a dimethylallyl moiety from dimethylallyl monophosphate (DMAP) to the flavin N5 and C6 atoms of FMN.</text>
</comment>
<proteinExistence type="inferred from homology"/>
<evidence type="ECO:0000313" key="8">
    <source>
        <dbReference type="Proteomes" id="UP001629113"/>
    </source>
</evidence>
<dbReference type="InterPro" id="IPR004507">
    <property type="entry name" value="UbiX-like"/>
</dbReference>
<feature type="domain" description="Flavoprotein" evidence="6">
    <location>
        <begin position="16"/>
        <end position="186"/>
    </location>
</feature>
<comment type="subunit">
    <text evidence="5">Oligomer.</text>
</comment>
<keyword evidence="3 5" id="KW-0288">FMN</keyword>
<evidence type="ECO:0000256" key="4">
    <source>
        <dbReference type="ARBA" id="ARBA00022679"/>
    </source>
</evidence>
<feature type="binding site" evidence="5">
    <location>
        <position position="50"/>
    </location>
    <ligand>
        <name>FMN</name>
        <dbReference type="ChEBI" id="CHEBI:58210"/>
    </ligand>
</feature>
<dbReference type="Gene3D" id="3.40.50.1950">
    <property type="entry name" value="Flavin prenyltransferase-like"/>
    <property type="match status" value="1"/>
</dbReference>
<name>A0ABR4PFQ9_9HELO</name>
<dbReference type="EMBL" id="JBFCZG010000005">
    <property type="protein sequence ID" value="KAL3421942.1"/>
    <property type="molecule type" value="Genomic_DNA"/>
</dbReference>
<feature type="binding site" evidence="5">
    <location>
        <begin position="101"/>
        <end position="104"/>
    </location>
    <ligand>
        <name>FMN</name>
        <dbReference type="ChEBI" id="CHEBI:58210"/>
    </ligand>
</feature>
<dbReference type="PANTHER" id="PTHR43374">
    <property type="entry name" value="FLAVIN PRENYLTRANSFERASE"/>
    <property type="match status" value="1"/>
</dbReference>
<dbReference type="HAMAP" id="MF_01984">
    <property type="entry name" value="ubiX_pad"/>
    <property type="match status" value="1"/>
</dbReference>
<feature type="binding site" evidence="5">
    <location>
        <position position="136"/>
    </location>
    <ligand>
        <name>FMN</name>
        <dbReference type="ChEBI" id="CHEBI:58210"/>
    </ligand>
</feature>
<dbReference type="InterPro" id="IPR003382">
    <property type="entry name" value="Flavoprotein"/>
</dbReference>
<reference evidence="7 8" key="1">
    <citation type="submission" date="2024-06" db="EMBL/GenBank/DDBJ databases">
        <title>Complete genome of Phlyctema vagabunda strain 19-DSS-EL-015.</title>
        <authorList>
            <person name="Fiorenzani C."/>
        </authorList>
    </citation>
    <scope>NUCLEOTIDE SEQUENCE [LARGE SCALE GENOMIC DNA]</scope>
    <source>
        <strain evidence="7 8">19-DSS-EL-015</strain>
    </source>
</reference>
<evidence type="ECO:0000256" key="5">
    <source>
        <dbReference type="HAMAP-Rule" id="MF_03197"/>
    </source>
</evidence>
<keyword evidence="4 5" id="KW-0808">Transferase</keyword>
<feature type="binding site" evidence="5">
    <location>
        <position position="182"/>
    </location>
    <ligand>
        <name>dimethylallyl phosphate</name>
        <dbReference type="ChEBI" id="CHEBI:88052"/>
    </ligand>
</feature>
<gene>
    <name evidence="5" type="primary">PAD1</name>
    <name evidence="7" type="ORF">PVAG01_06098</name>
</gene>